<comment type="caution">
    <text evidence="2">The sequence shown here is derived from an EMBL/GenBank/DDBJ whole genome shotgun (WGS) entry which is preliminary data.</text>
</comment>
<keyword evidence="3" id="KW-1185">Reference proteome</keyword>
<evidence type="ECO:0000313" key="3">
    <source>
        <dbReference type="Proteomes" id="UP000555756"/>
    </source>
</evidence>
<feature type="region of interest" description="Disordered" evidence="1">
    <location>
        <begin position="35"/>
        <end position="60"/>
    </location>
</feature>
<accession>A0A7W4JW68</accession>
<organism evidence="2 3">
    <name type="scientific">Gluconacetobacter azotocaptans</name>
    <dbReference type="NCBI Taxonomy" id="142834"/>
    <lineage>
        <taxon>Bacteria</taxon>
        <taxon>Pseudomonadati</taxon>
        <taxon>Pseudomonadota</taxon>
        <taxon>Alphaproteobacteria</taxon>
        <taxon>Acetobacterales</taxon>
        <taxon>Acetobacteraceae</taxon>
        <taxon>Gluconacetobacter</taxon>
    </lineage>
</organism>
<gene>
    <name evidence="2" type="ORF">HLH34_19115</name>
</gene>
<evidence type="ECO:0000256" key="1">
    <source>
        <dbReference type="SAM" id="MobiDB-lite"/>
    </source>
</evidence>
<dbReference type="Proteomes" id="UP000555756">
    <property type="component" value="Unassembled WGS sequence"/>
</dbReference>
<protein>
    <submittedName>
        <fullName evidence="2">Uncharacterized protein</fullName>
    </submittedName>
</protein>
<dbReference type="AlphaFoldDB" id="A0A7W4JW68"/>
<name>A0A7W4JW68_9PROT</name>
<reference evidence="2 3" key="1">
    <citation type="submission" date="2020-04" db="EMBL/GenBank/DDBJ databases">
        <title>Description of novel Gluconacetobacter.</title>
        <authorList>
            <person name="Sombolestani A."/>
        </authorList>
    </citation>
    <scope>NUCLEOTIDE SEQUENCE [LARGE SCALE GENOMIC DNA]</scope>
    <source>
        <strain evidence="2 3">LMG 21311</strain>
    </source>
</reference>
<proteinExistence type="predicted"/>
<sequence>MPVQLAPQRVVLRVRDHPRQTVTAYSLRVAHHLIRDAGPDSHNRQDHQQPDDDPAKPELEEQILHRRRKLLPPHRINGFTQALQRLPHNRAGHHGGLVATIFFNLNLHRSCQLTS</sequence>
<dbReference type="EMBL" id="JABEQF010000053">
    <property type="protein sequence ID" value="MBB2192036.1"/>
    <property type="molecule type" value="Genomic_DNA"/>
</dbReference>
<evidence type="ECO:0000313" key="2">
    <source>
        <dbReference type="EMBL" id="MBB2192036.1"/>
    </source>
</evidence>